<name>A0AB37WX64_9PLEO</name>
<organism evidence="2 3">
    <name type="scientific">Alternaria tenuissima</name>
    <dbReference type="NCBI Taxonomy" id="119927"/>
    <lineage>
        <taxon>Eukaryota</taxon>
        <taxon>Fungi</taxon>
        <taxon>Dikarya</taxon>
        <taxon>Ascomycota</taxon>
        <taxon>Pezizomycotina</taxon>
        <taxon>Dothideomycetes</taxon>
        <taxon>Pleosporomycetidae</taxon>
        <taxon>Pleosporales</taxon>
        <taxon>Pleosporineae</taxon>
        <taxon>Pleosporaceae</taxon>
        <taxon>Alternaria</taxon>
        <taxon>Alternaria sect. Alternaria</taxon>
        <taxon>Alternaria alternata complex</taxon>
    </lineage>
</organism>
<feature type="region of interest" description="Disordered" evidence="1">
    <location>
        <begin position="1"/>
        <end position="33"/>
    </location>
</feature>
<accession>A0AB37WX64</accession>
<evidence type="ECO:0000313" key="2">
    <source>
        <dbReference type="EMBL" id="RYN37391.1"/>
    </source>
</evidence>
<proteinExistence type="predicted"/>
<protein>
    <submittedName>
        <fullName evidence="2">Uncharacterized protein</fullName>
    </submittedName>
</protein>
<dbReference type="Proteomes" id="UP000292340">
    <property type="component" value="Unassembled WGS sequence"/>
</dbReference>
<feature type="compositionally biased region" description="Acidic residues" evidence="1">
    <location>
        <begin position="14"/>
        <end position="29"/>
    </location>
</feature>
<gene>
    <name evidence="2" type="ORF">AA0115_g1302</name>
</gene>
<evidence type="ECO:0000313" key="3">
    <source>
        <dbReference type="Proteomes" id="UP000292340"/>
    </source>
</evidence>
<dbReference type="EMBL" id="PDXB01000002">
    <property type="protein sequence ID" value="RYN37391.1"/>
    <property type="molecule type" value="Genomic_DNA"/>
</dbReference>
<dbReference type="AlphaFoldDB" id="A0AB37WX64"/>
<evidence type="ECO:0000256" key="1">
    <source>
        <dbReference type="SAM" id="MobiDB-lite"/>
    </source>
</evidence>
<sequence>MAQGPAMPAHPMPENEEMLEASDSDTEDDPSAREIRNLRRQAQVQAQQMAAMMDIINQLSN</sequence>
<reference evidence="2" key="2">
    <citation type="journal article" date="2019" name="bioRxiv">
        <title>Genomics, evolutionary history and diagnostics of the Alternaria alternata species group including apple and Asian pear pathotypes.</title>
        <authorList>
            <person name="Armitage A.D."/>
            <person name="Cockerton H.M."/>
            <person name="Sreenivasaprasad S."/>
            <person name="Woodhall J.W."/>
            <person name="Lane C.R."/>
            <person name="Harrison R.J."/>
            <person name="Clarkson J.P."/>
        </authorList>
    </citation>
    <scope>NUCLEOTIDE SEQUENCE</scope>
    <source>
        <strain evidence="2">FERA 1164</strain>
    </source>
</reference>
<reference evidence="2" key="1">
    <citation type="submission" date="2017-10" db="EMBL/GenBank/DDBJ databases">
        <authorList>
            <person name="Armitage A.D."/>
            <person name="Barbara D.J."/>
            <person name="Woodhall J.W."/>
            <person name="Sreenivasaprasad S."/>
            <person name="Lane C.R."/>
            <person name="Clarkson J.P."/>
            <person name="Harrison R.J."/>
        </authorList>
    </citation>
    <scope>NUCLEOTIDE SEQUENCE</scope>
    <source>
        <strain evidence="2">FERA 1164</strain>
    </source>
</reference>
<comment type="caution">
    <text evidence="2">The sequence shown here is derived from an EMBL/GenBank/DDBJ whole genome shotgun (WGS) entry which is preliminary data.</text>
</comment>